<accession>A0A1Z2XG92</accession>
<dbReference type="RefSeq" id="WP_068961722.1">
    <property type="nucleotide sequence ID" value="NZ_CAJTAP010000021.1"/>
</dbReference>
<feature type="transmembrane region" description="Helical" evidence="1">
    <location>
        <begin position="88"/>
        <end position="108"/>
    </location>
</feature>
<gene>
    <name evidence="2" type="ORF">A4V02_12410</name>
</gene>
<name>A0A1B1SC84_9BACT</name>
<keyword evidence="1" id="KW-0812">Transmembrane</keyword>
<dbReference type="STRING" id="1796646.A4V02_12410"/>
<organism evidence="2 3">
    <name type="scientific">Muribaculum intestinale</name>
    <dbReference type="NCBI Taxonomy" id="1796646"/>
    <lineage>
        <taxon>Bacteria</taxon>
        <taxon>Pseudomonadati</taxon>
        <taxon>Bacteroidota</taxon>
        <taxon>Bacteroidia</taxon>
        <taxon>Bacteroidales</taxon>
        <taxon>Muribaculaceae</taxon>
        <taxon>Muribaculum</taxon>
    </lineage>
</organism>
<dbReference type="AlphaFoldDB" id="A0A1B1SC84"/>
<evidence type="ECO:0000256" key="1">
    <source>
        <dbReference type="SAM" id="Phobius"/>
    </source>
</evidence>
<keyword evidence="1" id="KW-0472">Membrane</keyword>
<dbReference type="Proteomes" id="UP000186351">
    <property type="component" value="Chromosome"/>
</dbReference>
<reference evidence="3" key="1">
    <citation type="submission" date="2016-04" db="EMBL/GenBank/DDBJ databases">
        <title>Complete Genome Sequences of Twelve Strains of a Stable Defined Moderately Diverse Mouse Microbiota 2 (sDMDMm2).</title>
        <authorList>
            <person name="Uchimura Y."/>
            <person name="Wyss M."/>
            <person name="Brugiroux S."/>
            <person name="Limenitakis J.P."/>
            <person name="Stecher B."/>
            <person name="McCoy K.D."/>
            <person name="Macpherson A.J."/>
        </authorList>
    </citation>
    <scope>NUCLEOTIDE SEQUENCE [LARGE SCALE GENOMIC DNA]</scope>
    <source>
        <strain evidence="3">YL27</strain>
    </source>
</reference>
<evidence type="ECO:0000313" key="3">
    <source>
        <dbReference type="Proteomes" id="UP000186351"/>
    </source>
</evidence>
<dbReference type="GeneID" id="65537677"/>
<accession>A0A1B1SC84</accession>
<dbReference type="EMBL" id="CP015402">
    <property type="protein sequence ID" value="ANU64443.1"/>
    <property type="molecule type" value="Genomic_DNA"/>
</dbReference>
<keyword evidence="3" id="KW-1185">Reference proteome</keyword>
<keyword evidence="1" id="KW-1133">Transmembrane helix</keyword>
<protein>
    <submittedName>
        <fullName evidence="2">Uncharacterized protein</fullName>
    </submittedName>
</protein>
<dbReference type="KEGG" id="pary:A4V02_12410"/>
<sequence length="112" mass="12523">MFVTKSKDAIGGLCFLGMKISALIDQDISLTEDDVIKMSEDYSIINWLDAQNVIKEWDVDDRKILAEELCSAANVYDSRKFVAENNGIAVLLAMIFLIIQSGGFSRTIDDIR</sequence>
<evidence type="ECO:0000313" key="2">
    <source>
        <dbReference type="EMBL" id="ANU64443.1"/>
    </source>
</evidence>
<proteinExistence type="predicted"/>